<feature type="region of interest" description="Disordered" evidence="7">
    <location>
        <begin position="172"/>
        <end position="197"/>
    </location>
</feature>
<dbReference type="Gene3D" id="3.90.550.10">
    <property type="entry name" value="Spore Coat Polysaccharide Biosynthesis Protein SpsA, Chain A"/>
    <property type="match status" value="1"/>
</dbReference>
<evidence type="ECO:0000256" key="3">
    <source>
        <dbReference type="ARBA" id="ARBA00022679"/>
    </source>
</evidence>
<dbReference type="InterPro" id="IPR050321">
    <property type="entry name" value="Glycosyltr_2/OpgH_subfam"/>
</dbReference>
<dbReference type="InterPro" id="IPR029044">
    <property type="entry name" value="Nucleotide-diphossugar_trans"/>
</dbReference>
<comment type="caution">
    <text evidence="10">The sequence shown here is derived from an EMBL/GenBank/DDBJ whole genome shotgun (WGS) entry which is preliminary data.</text>
</comment>
<protein>
    <recommendedName>
        <fullName evidence="9">Glycosyltransferase 2-like domain-containing protein</fullName>
    </recommendedName>
</protein>
<dbReference type="PANTHER" id="PTHR43867">
    <property type="entry name" value="CELLULOSE SYNTHASE CATALYTIC SUBUNIT A [UDP-FORMING]"/>
    <property type="match status" value="1"/>
</dbReference>
<keyword evidence="11" id="KW-1185">Reference proteome</keyword>
<evidence type="ECO:0000256" key="5">
    <source>
        <dbReference type="ARBA" id="ARBA00022989"/>
    </source>
</evidence>
<evidence type="ECO:0000256" key="8">
    <source>
        <dbReference type="SAM" id="Phobius"/>
    </source>
</evidence>
<dbReference type="PANTHER" id="PTHR43867:SF2">
    <property type="entry name" value="CELLULOSE SYNTHASE CATALYTIC SUBUNIT A [UDP-FORMING]"/>
    <property type="match status" value="1"/>
</dbReference>
<dbReference type="CDD" id="cd06421">
    <property type="entry name" value="CESA_CelA_like"/>
    <property type="match status" value="1"/>
</dbReference>
<feature type="domain" description="Glycosyltransferase 2-like" evidence="9">
    <location>
        <begin position="402"/>
        <end position="593"/>
    </location>
</feature>
<feature type="transmembrane region" description="Helical" evidence="8">
    <location>
        <begin position="608"/>
        <end position="630"/>
    </location>
</feature>
<dbReference type="SUPFAM" id="SSF53448">
    <property type="entry name" value="Nucleotide-diphospho-sugar transferases"/>
    <property type="match status" value="1"/>
</dbReference>
<dbReference type="EMBL" id="CAWUHC010000036">
    <property type="protein sequence ID" value="CAK7221742.1"/>
    <property type="molecule type" value="Genomic_DNA"/>
</dbReference>
<keyword evidence="2" id="KW-0328">Glycosyltransferase</keyword>
<evidence type="ECO:0000256" key="1">
    <source>
        <dbReference type="ARBA" id="ARBA00004141"/>
    </source>
</evidence>
<keyword evidence="3" id="KW-0808">Transferase</keyword>
<gene>
    <name evidence="10" type="ORF">SBRCBS47491_004630</name>
</gene>
<dbReference type="Proteomes" id="UP001642406">
    <property type="component" value="Unassembled WGS sequence"/>
</dbReference>
<evidence type="ECO:0000256" key="7">
    <source>
        <dbReference type="SAM" id="MobiDB-lite"/>
    </source>
</evidence>
<evidence type="ECO:0000256" key="2">
    <source>
        <dbReference type="ARBA" id="ARBA00022676"/>
    </source>
</evidence>
<dbReference type="Pfam" id="PF13632">
    <property type="entry name" value="Glyco_trans_2_3"/>
    <property type="match status" value="1"/>
</dbReference>
<evidence type="ECO:0000313" key="10">
    <source>
        <dbReference type="EMBL" id="CAK7221742.1"/>
    </source>
</evidence>
<keyword evidence="6 8" id="KW-0472">Membrane</keyword>
<accession>A0ABP0BPW4</accession>
<feature type="compositionally biased region" description="Low complexity" evidence="7">
    <location>
        <begin position="53"/>
        <end position="78"/>
    </location>
</feature>
<evidence type="ECO:0000259" key="9">
    <source>
        <dbReference type="Pfam" id="PF13632"/>
    </source>
</evidence>
<evidence type="ECO:0000313" key="11">
    <source>
        <dbReference type="Proteomes" id="UP001642406"/>
    </source>
</evidence>
<comment type="subcellular location">
    <subcellularLocation>
        <location evidence="1">Membrane</location>
        <topology evidence="1">Multi-pass membrane protein</topology>
    </subcellularLocation>
</comment>
<sequence>MDEKTEVAVAGQLGEHAAALQNHSRDNSQEDVTSTSSTTTSPNVFHRAKRPVTPTTLGLTGWTTSSTSLNNLVNNNNNGHRHSQSHSPSQSRSITPRPLTDQQLLAGEQFGFGRSPPFAPSPGPSLRISSLYDGPDVPSSATSLRSSSRNQSHLSLAAFLPKTMTEQETDVFDTTPAGSSDGDGGNNNNEKRTTLPQGAIVKLHDRDDAEISKGMKRFAAKVTPILTVISSAAYILYVSFRIYCVVASQRAFHQTYAPAWVFIAIELATWIPSVTHNIWTMMALKKRRRPKLRLAPGVDESVVPTVDVLITCCREDDDLVLDTVRAACDLEYPRSQYRVVLLDDGASDVLKRGCEGLHATYGNVYYVARPKFPGVPHHFKSGNLNYGLEAVTRLPGGAGEFVAALDADMIPERDWLRAILPHLLLNPKMALACPPQLFYNTPRSDPLAQNLDFFVHVIEPIKDALGVAWCTGSGYVVRRAALDDVGHFPLGSLAEDVATSTLMLGKGWQTAYIHEPLQFGTVPEDYGSHIKQRTRWAIGTVDTSLKLNFCLWGDAVKHMTFPQRFSGFLYSFLSLYSILFSISLFAIPIILVMGHPLIAYQTENQLRWLIRLCFIALITTRINEIFLFMPAGYHTGQRGSRYQLWMSPYISLCLVRSFLLPKWLGGQTQAFQPTGSLGSALNERNPKLRRNVFVRLWTILFNYNALYHLAFVYLTLAGVSVSTYRCVSVNRGNVHDILMCLVTHAFWPPMTFLFLCTSLWTPISYAIFPPNVPDREQLLVRDPATQVAHPTETSKNIAFGGQAAWFEFEYTLSTLYTCLIFAASFVL</sequence>
<organism evidence="10 11">
    <name type="scientific">Sporothrix bragantina</name>
    <dbReference type="NCBI Taxonomy" id="671064"/>
    <lineage>
        <taxon>Eukaryota</taxon>
        <taxon>Fungi</taxon>
        <taxon>Dikarya</taxon>
        <taxon>Ascomycota</taxon>
        <taxon>Pezizomycotina</taxon>
        <taxon>Sordariomycetes</taxon>
        <taxon>Sordariomycetidae</taxon>
        <taxon>Ophiostomatales</taxon>
        <taxon>Ophiostomataceae</taxon>
        <taxon>Sporothrix</taxon>
    </lineage>
</organism>
<feature type="compositionally biased region" description="Low complexity" evidence="7">
    <location>
        <begin position="139"/>
        <end position="149"/>
    </location>
</feature>
<reference evidence="10 11" key="1">
    <citation type="submission" date="2024-01" db="EMBL/GenBank/DDBJ databases">
        <authorList>
            <person name="Allen C."/>
            <person name="Tagirdzhanova G."/>
        </authorList>
    </citation>
    <scope>NUCLEOTIDE SEQUENCE [LARGE SCALE GENOMIC DNA]</scope>
</reference>
<name>A0ABP0BPW4_9PEZI</name>
<feature type="transmembrane region" description="Helical" evidence="8">
    <location>
        <begin position="260"/>
        <end position="284"/>
    </location>
</feature>
<feature type="region of interest" description="Disordered" evidence="7">
    <location>
        <begin position="110"/>
        <end position="149"/>
    </location>
</feature>
<keyword evidence="4 8" id="KW-0812">Transmembrane</keyword>
<feature type="transmembrane region" description="Helical" evidence="8">
    <location>
        <begin position="745"/>
        <end position="768"/>
    </location>
</feature>
<evidence type="ECO:0000256" key="4">
    <source>
        <dbReference type="ARBA" id="ARBA00022692"/>
    </source>
</evidence>
<keyword evidence="5 8" id="KW-1133">Transmembrane helix</keyword>
<feature type="transmembrane region" description="Helical" evidence="8">
    <location>
        <begin position="222"/>
        <end position="240"/>
    </location>
</feature>
<dbReference type="InterPro" id="IPR001173">
    <property type="entry name" value="Glyco_trans_2-like"/>
</dbReference>
<proteinExistence type="predicted"/>
<feature type="region of interest" description="Disordered" evidence="7">
    <location>
        <begin position="1"/>
        <end position="96"/>
    </location>
</feature>
<feature type="transmembrane region" description="Helical" evidence="8">
    <location>
        <begin position="567"/>
        <end position="593"/>
    </location>
</feature>
<evidence type="ECO:0000256" key="6">
    <source>
        <dbReference type="ARBA" id="ARBA00023136"/>
    </source>
</evidence>